<evidence type="ECO:0000256" key="12">
    <source>
        <dbReference type="ARBA" id="ARBA00031636"/>
    </source>
</evidence>
<evidence type="ECO:0000256" key="2">
    <source>
        <dbReference type="ARBA" id="ARBA00004651"/>
    </source>
</evidence>
<dbReference type="InterPro" id="IPR050222">
    <property type="entry name" value="MATE_MdtK"/>
</dbReference>
<feature type="transmembrane region" description="Helical" evidence="13">
    <location>
        <begin position="333"/>
        <end position="355"/>
    </location>
</feature>
<evidence type="ECO:0000256" key="3">
    <source>
        <dbReference type="ARBA" id="ARBA00010199"/>
    </source>
</evidence>
<dbReference type="GO" id="GO:0042910">
    <property type="term" value="F:xenobiotic transmembrane transporter activity"/>
    <property type="evidence" value="ECO:0007669"/>
    <property type="project" value="InterPro"/>
</dbReference>
<sequence>MHVTTTAQGEVRIPTIKIRKRVLLLALPAVGEQLLNTLVGLVDIYLVGNLSAEATAQLGYGSATALTAAGLGNQFTWLMMVLFMAVGIGATALVSRAIGAKDEASLVRIIRQTIFLASLVGLAATLLGFLVAEPFLRLVGAPAEVQSLGASYIHINAATFLPATLLLVGTACLRGAGDTRTPLLVMLGVNALNIGVSWLLVNGQLGAPALGVHGAAVGTALARGLGGLIMLGLLFRGHAGLRFVFDHRPDPETMRRLLNVGLPTAGEQFVFQAALLIFVRFVTGLGTAAYAAHTISITIESLSFLPGMGYAAATSALVGQSLGARQPQQAKRFAYEALLQGGLMMSAVGGLMILFPQQLLAFFTNDPTVIEAAIPVLRAAGLVQPALAVSFILLGALRGAGDTRWPLYSRLVTTWLVRLPLTFLLVGGLNLGLAGIWLAMCSDFTLQAILVLWRFNAGTWQKIQV</sequence>
<keyword evidence="15" id="KW-1185">Reference proteome</keyword>
<reference evidence="14 15" key="1">
    <citation type="submission" date="2016-05" db="EMBL/GenBank/DDBJ databases">
        <authorList>
            <person name="Lavstsen T."/>
            <person name="Jespersen J.S."/>
        </authorList>
    </citation>
    <scope>NUCLEOTIDE SEQUENCE [LARGE SCALE GENOMIC DNA]</scope>
    <source>
        <strain evidence="14 15">B7-9</strain>
    </source>
</reference>
<comment type="function">
    <text evidence="1">Multidrug efflux pump.</text>
</comment>
<feature type="transmembrane region" description="Helical" evidence="13">
    <location>
        <begin position="407"/>
        <end position="428"/>
    </location>
</feature>
<evidence type="ECO:0000256" key="4">
    <source>
        <dbReference type="ARBA" id="ARBA00020268"/>
    </source>
</evidence>
<evidence type="ECO:0000256" key="10">
    <source>
        <dbReference type="ARBA" id="ARBA00023065"/>
    </source>
</evidence>
<feature type="transmembrane region" description="Helical" evidence="13">
    <location>
        <begin position="183"/>
        <end position="201"/>
    </location>
</feature>
<organism evidence="14 15">
    <name type="scientific">Candidatus Chloroploca asiatica</name>
    <dbReference type="NCBI Taxonomy" id="1506545"/>
    <lineage>
        <taxon>Bacteria</taxon>
        <taxon>Bacillati</taxon>
        <taxon>Chloroflexota</taxon>
        <taxon>Chloroflexia</taxon>
        <taxon>Chloroflexales</taxon>
        <taxon>Chloroflexineae</taxon>
        <taxon>Oscillochloridaceae</taxon>
        <taxon>Candidatus Chloroploca</taxon>
    </lineage>
</organism>
<feature type="transmembrane region" description="Helical" evidence="13">
    <location>
        <begin position="22"/>
        <end position="47"/>
    </location>
</feature>
<feature type="transmembrane region" description="Helical" evidence="13">
    <location>
        <begin position="152"/>
        <end position="171"/>
    </location>
</feature>
<evidence type="ECO:0000256" key="9">
    <source>
        <dbReference type="ARBA" id="ARBA00022989"/>
    </source>
</evidence>
<dbReference type="Pfam" id="PF01554">
    <property type="entry name" value="MatE"/>
    <property type="match status" value="2"/>
</dbReference>
<evidence type="ECO:0000256" key="11">
    <source>
        <dbReference type="ARBA" id="ARBA00023136"/>
    </source>
</evidence>
<dbReference type="GO" id="GO:0005886">
    <property type="term" value="C:plasma membrane"/>
    <property type="evidence" value="ECO:0007669"/>
    <property type="project" value="UniProtKB-SubCell"/>
</dbReference>
<keyword evidence="7" id="KW-1003">Cell membrane</keyword>
<feature type="transmembrane region" description="Helical" evidence="13">
    <location>
        <begin position="375"/>
        <end position="395"/>
    </location>
</feature>
<comment type="caution">
    <text evidence="14">The sequence shown here is derived from an EMBL/GenBank/DDBJ whole genome shotgun (WGS) entry which is preliminary data.</text>
</comment>
<comment type="subcellular location">
    <subcellularLocation>
        <location evidence="2">Cell membrane</location>
        <topology evidence="2">Multi-pass membrane protein</topology>
    </subcellularLocation>
</comment>
<dbReference type="InterPro" id="IPR048279">
    <property type="entry name" value="MdtK-like"/>
</dbReference>
<dbReference type="PANTHER" id="PTHR43298">
    <property type="entry name" value="MULTIDRUG RESISTANCE PROTEIN NORM-RELATED"/>
    <property type="match status" value="1"/>
</dbReference>
<dbReference type="NCBIfam" id="TIGR00797">
    <property type="entry name" value="matE"/>
    <property type="match status" value="1"/>
</dbReference>
<name>A0A2H3KLI4_9CHLR</name>
<feature type="transmembrane region" description="Helical" evidence="13">
    <location>
        <begin position="75"/>
        <end position="94"/>
    </location>
</feature>
<dbReference type="CDD" id="cd13137">
    <property type="entry name" value="MATE_NorM_like"/>
    <property type="match status" value="1"/>
</dbReference>
<keyword evidence="5" id="KW-0813">Transport</keyword>
<proteinExistence type="inferred from homology"/>
<dbReference type="InterPro" id="IPR002528">
    <property type="entry name" value="MATE_fam"/>
</dbReference>
<dbReference type="RefSeq" id="WP_097653871.1">
    <property type="nucleotide sequence ID" value="NZ_LYXE01000110.1"/>
</dbReference>
<gene>
    <name evidence="14" type="ORF">A9Q02_03435</name>
</gene>
<dbReference type="OrthoDB" id="9776324at2"/>
<accession>A0A2H3KLI4</accession>
<keyword evidence="6" id="KW-0050">Antiport</keyword>
<evidence type="ECO:0000313" key="15">
    <source>
        <dbReference type="Proteomes" id="UP000220922"/>
    </source>
</evidence>
<evidence type="ECO:0000256" key="1">
    <source>
        <dbReference type="ARBA" id="ARBA00003408"/>
    </source>
</evidence>
<dbReference type="GO" id="GO:0015297">
    <property type="term" value="F:antiporter activity"/>
    <property type="evidence" value="ECO:0007669"/>
    <property type="project" value="UniProtKB-KW"/>
</dbReference>
<dbReference type="AlphaFoldDB" id="A0A2H3KLI4"/>
<evidence type="ECO:0000256" key="5">
    <source>
        <dbReference type="ARBA" id="ARBA00022448"/>
    </source>
</evidence>
<keyword evidence="10" id="KW-0406">Ion transport</keyword>
<evidence type="ECO:0000256" key="7">
    <source>
        <dbReference type="ARBA" id="ARBA00022475"/>
    </source>
</evidence>
<keyword evidence="9 13" id="KW-1133">Transmembrane helix</keyword>
<feature type="transmembrane region" description="Helical" evidence="13">
    <location>
        <begin position="114"/>
        <end position="132"/>
    </location>
</feature>
<protein>
    <recommendedName>
        <fullName evidence="4">Probable multidrug resistance protein NorM</fullName>
    </recommendedName>
    <alternativeName>
        <fullName evidence="12">Multidrug-efflux transporter</fullName>
    </alternativeName>
</protein>
<evidence type="ECO:0000256" key="8">
    <source>
        <dbReference type="ARBA" id="ARBA00022692"/>
    </source>
</evidence>
<dbReference type="GO" id="GO:0006811">
    <property type="term" value="P:monoatomic ion transport"/>
    <property type="evidence" value="ECO:0007669"/>
    <property type="project" value="UniProtKB-KW"/>
</dbReference>
<dbReference type="PIRSF" id="PIRSF006603">
    <property type="entry name" value="DinF"/>
    <property type="match status" value="1"/>
</dbReference>
<evidence type="ECO:0000256" key="13">
    <source>
        <dbReference type="SAM" id="Phobius"/>
    </source>
</evidence>
<evidence type="ECO:0000256" key="6">
    <source>
        <dbReference type="ARBA" id="ARBA00022449"/>
    </source>
</evidence>
<keyword evidence="11 13" id="KW-0472">Membrane</keyword>
<feature type="transmembrane region" description="Helical" evidence="13">
    <location>
        <begin position="221"/>
        <end position="245"/>
    </location>
</feature>
<dbReference type="EMBL" id="LYXE01000110">
    <property type="protein sequence ID" value="PDV98147.1"/>
    <property type="molecule type" value="Genomic_DNA"/>
</dbReference>
<evidence type="ECO:0000313" key="14">
    <source>
        <dbReference type="EMBL" id="PDV98147.1"/>
    </source>
</evidence>
<keyword evidence="8 13" id="KW-0812">Transmembrane</keyword>
<dbReference type="Proteomes" id="UP000220922">
    <property type="component" value="Unassembled WGS sequence"/>
</dbReference>
<dbReference type="PANTHER" id="PTHR43298:SF2">
    <property type="entry name" value="FMN_FAD EXPORTER YEEO-RELATED"/>
    <property type="match status" value="1"/>
</dbReference>
<comment type="similarity">
    <text evidence="3">Belongs to the multi antimicrobial extrusion (MATE) (TC 2.A.66.1) family.</text>
</comment>